<dbReference type="PANTHER" id="PTHR30012:SF7">
    <property type="entry name" value="PROTEIN TRANSPORT PROTEIN HOFC HOMOLOG"/>
    <property type="match status" value="1"/>
</dbReference>
<dbReference type="RefSeq" id="WP_058894014.1">
    <property type="nucleotide sequence ID" value="NZ_CP024996.1"/>
</dbReference>
<evidence type="ECO:0000256" key="7">
    <source>
        <dbReference type="ARBA" id="ARBA00023136"/>
    </source>
</evidence>
<evidence type="ECO:0000313" key="11">
    <source>
        <dbReference type="EMBL" id="AYR22600.1"/>
    </source>
</evidence>
<reference evidence="11 12" key="1">
    <citation type="submission" date="2017-11" db="EMBL/GenBank/DDBJ databases">
        <title>Complete genome sequence of Herbaspirillum rubrisubalbicans DSM 11543.</title>
        <authorList>
            <person name="Chen M."/>
            <person name="An Q."/>
        </authorList>
    </citation>
    <scope>NUCLEOTIDE SEQUENCE [LARGE SCALE GENOMIC DNA]</scope>
    <source>
        <strain evidence="11 12">DSM 11543</strain>
    </source>
</reference>
<feature type="transmembrane region" description="Helical" evidence="9">
    <location>
        <begin position="390"/>
        <end position="410"/>
    </location>
</feature>
<comment type="similarity">
    <text evidence="2">Belongs to the GSP F family.</text>
</comment>
<feature type="domain" description="Type II secretion system protein GspF" evidence="10">
    <location>
        <begin position="83"/>
        <end position="206"/>
    </location>
</feature>
<accession>A0AAD0U7M3</accession>
<evidence type="ECO:0000256" key="4">
    <source>
        <dbReference type="ARBA" id="ARBA00022519"/>
    </source>
</evidence>
<evidence type="ECO:0000256" key="6">
    <source>
        <dbReference type="ARBA" id="ARBA00022989"/>
    </source>
</evidence>
<feature type="compositionally biased region" description="Basic and acidic residues" evidence="8">
    <location>
        <begin position="13"/>
        <end position="22"/>
    </location>
</feature>
<dbReference type="AlphaFoldDB" id="A0AAD0U7M3"/>
<dbReference type="InterPro" id="IPR018076">
    <property type="entry name" value="T2SS_GspF_dom"/>
</dbReference>
<feature type="transmembrane region" description="Helical" evidence="9">
    <location>
        <begin position="236"/>
        <end position="255"/>
    </location>
</feature>
<evidence type="ECO:0000313" key="12">
    <source>
        <dbReference type="Proteomes" id="UP000269199"/>
    </source>
</evidence>
<dbReference type="Proteomes" id="UP000269199">
    <property type="component" value="Chromosome"/>
</dbReference>
<feature type="region of interest" description="Disordered" evidence="8">
    <location>
        <begin position="1"/>
        <end position="25"/>
    </location>
</feature>
<dbReference type="FunFam" id="1.20.81.30:FF:000001">
    <property type="entry name" value="Type II secretion system protein F"/>
    <property type="match status" value="2"/>
</dbReference>
<comment type="subcellular location">
    <subcellularLocation>
        <location evidence="1">Cell inner membrane</location>
        <topology evidence="1">Multi-pass membrane protein</topology>
    </subcellularLocation>
</comment>
<evidence type="ECO:0000256" key="2">
    <source>
        <dbReference type="ARBA" id="ARBA00005745"/>
    </source>
</evidence>
<feature type="domain" description="Type II secretion system protein GspF" evidence="10">
    <location>
        <begin position="287"/>
        <end position="409"/>
    </location>
</feature>
<dbReference type="PRINTS" id="PR00812">
    <property type="entry name" value="BCTERIALGSPF"/>
</dbReference>
<dbReference type="GO" id="GO:0005886">
    <property type="term" value="C:plasma membrane"/>
    <property type="evidence" value="ECO:0007669"/>
    <property type="project" value="UniProtKB-SubCell"/>
</dbReference>
<keyword evidence="5 9" id="KW-0812">Transmembrane</keyword>
<keyword evidence="7 9" id="KW-0472">Membrane</keyword>
<dbReference type="InterPro" id="IPR042094">
    <property type="entry name" value="T2SS_GspF_sf"/>
</dbReference>
<protein>
    <submittedName>
        <fullName evidence="11">Type II secretion system F family protein</fullName>
    </submittedName>
</protein>
<dbReference type="PANTHER" id="PTHR30012">
    <property type="entry name" value="GENERAL SECRETION PATHWAY PROTEIN"/>
    <property type="match status" value="1"/>
</dbReference>
<proteinExistence type="inferred from homology"/>
<gene>
    <name evidence="11" type="ORF">RC54_01660</name>
</gene>
<dbReference type="GO" id="GO:0015628">
    <property type="term" value="P:protein secretion by the type II secretion system"/>
    <property type="evidence" value="ECO:0007669"/>
    <property type="project" value="TreeGrafter"/>
</dbReference>
<evidence type="ECO:0000259" key="10">
    <source>
        <dbReference type="Pfam" id="PF00482"/>
    </source>
</evidence>
<organism evidence="11 12">
    <name type="scientific">Herbaspirillum rubrisubalbicans</name>
    <dbReference type="NCBI Taxonomy" id="80842"/>
    <lineage>
        <taxon>Bacteria</taxon>
        <taxon>Pseudomonadati</taxon>
        <taxon>Pseudomonadota</taxon>
        <taxon>Betaproteobacteria</taxon>
        <taxon>Burkholderiales</taxon>
        <taxon>Oxalobacteraceae</taxon>
        <taxon>Herbaspirillum</taxon>
    </lineage>
</organism>
<dbReference type="Pfam" id="PF00482">
    <property type="entry name" value="T2SSF"/>
    <property type="match status" value="2"/>
</dbReference>
<evidence type="ECO:0000256" key="3">
    <source>
        <dbReference type="ARBA" id="ARBA00022475"/>
    </source>
</evidence>
<evidence type="ECO:0000256" key="8">
    <source>
        <dbReference type="SAM" id="MobiDB-lite"/>
    </source>
</evidence>
<sequence length="417" mass="44802">MPAPERQPSTRPFRWEGLDRHGRPQRGLLQATDETQARAQLRRQGLRVARLRADVQAHAPNHAGPRPRPLAKGRISDKQIALFTRQLATMLQAGLPLLQALDIAIRGSGQGAMAGLLTSVRQAVSRGDSLHAALAQHPRHFDALFCNLVRAAEDAGLLDTMLERIALYREKSLALKGKVRAALAYPCAVVLVAIVVTVVIMLWVVPAFEQMFQQFGAELPLATRMVMSTARLLGQYGHLLLLSGIALAVLVRQAWLRYPPMRRAAQRLSLSLPLFGPLLRQAALARWSRTFGALFGAGIALVEALETVAGAAGNVVYAEASLAVRDAVRNGASLHTAMQASGVFPDLAIQMTAVGEEAGALDAMLGKIAELNEREVDDAVAALTSLMEPVIMAVLGVVIGGLVVAMYLPVFRMGALV</sequence>
<keyword evidence="4" id="KW-0997">Cell inner membrane</keyword>
<evidence type="ECO:0000256" key="1">
    <source>
        <dbReference type="ARBA" id="ARBA00004429"/>
    </source>
</evidence>
<keyword evidence="3" id="KW-1003">Cell membrane</keyword>
<evidence type="ECO:0000256" key="9">
    <source>
        <dbReference type="SAM" id="Phobius"/>
    </source>
</evidence>
<name>A0AAD0U7M3_9BURK</name>
<feature type="transmembrane region" description="Helical" evidence="9">
    <location>
        <begin position="182"/>
        <end position="205"/>
    </location>
</feature>
<dbReference type="Gene3D" id="1.20.81.30">
    <property type="entry name" value="Type II secretion system (T2SS), domain F"/>
    <property type="match status" value="2"/>
</dbReference>
<dbReference type="InterPro" id="IPR003004">
    <property type="entry name" value="GspF/PilC"/>
</dbReference>
<keyword evidence="6 9" id="KW-1133">Transmembrane helix</keyword>
<evidence type="ECO:0000256" key="5">
    <source>
        <dbReference type="ARBA" id="ARBA00022692"/>
    </source>
</evidence>
<dbReference type="EMBL" id="CP024996">
    <property type="protein sequence ID" value="AYR22600.1"/>
    <property type="molecule type" value="Genomic_DNA"/>
</dbReference>